<proteinExistence type="predicted"/>
<dbReference type="AlphaFoldDB" id="A0A9P5NL37"/>
<evidence type="ECO:0000313" key="1">
    <source>
        <dbReference type="EMBL" id="KAF8900899.1"/>
    </source>
</evidence>
<reference evidence="1" key="1">
    <citation type="submission" date="2020-11" db="EMBL/GenBank/DDBJ databases">
        <authorList>
            <consortium name="DOE Joint Genome Institute"/>
            <person name="Ahrendt S."/>
            <person name="Riley R."/>
            <person name="Andreopoulos W."/>
            <person name="LaButti K."/>
            <person name="Pangilinan J."/>
            <person name="Ruiz-duenas F.J."/>
            <person name="Barrasa J.M."/>
            <person name="Sanchez-Garcia M."/>
            <person name="Camarero S."/>
            <person name="Miyauchi S."/>
            <person name="Serrano A."/>
            <person name="Linde D."/>
            <person name="Babiker R."/>
            <person name="Drula E."/>
            <person name="Ayuso-Fernandez I."/>
            <person name="Pacheco R."/>
            <person name="Padilla G."/>
            <person name="Ferreira P."/>
            <person name="Barriuso J."/>
            <person name="Kellner H."/>
            <person name="Castanera R."/>
            <person name="Alfaro M."/>
            <person name="Ramirez L."/>
            <person name="Pisabarro A.G."/>
            <person name="Kuo A."/>
            <person name="Tritt A."/>
            <person name="Lipzen A."/>
            <person name="He G."/>
            <person name="Yan M."/>
            <person name="Ng V."/>
            <person name="Cullen D."/>
            <person name="Martin F."/>
            <person name="Rosso M.-N."/>
            <person name="Henrissat B."/>
            <person name="Hibbett D."/>
            <person name="Martinez A.T."/>
            <person name="Grigoriev I.V."/>
        </authorList>
    </citation>
    <scope>NUCLEOTIDE SEQUENCE</scope>
    <source>
        <strain evidence="1">AH 44721</strain>
    </source>
</reference>
<sequence>MRGNMPFPRAREEELLYVLRKILDLRLWPGSLWAALSEDPSKYCVNQPTIGKDIPIPEKPQELVADSVKRSTVAHLFHFYPVLCEISSIPRRSPSDIQGSGDLASLHAKDAKALVEVNGKVAHDKENGKESDLAHLDARKLAQECLKAVGKELGVSR</sequence>
<accession>A0A9P5NL37</accession>
<name>A0A9P5NL37_GYMJU</name>
<dbReference type="Proteomes" id="UP000724874">
    <property type="component" value="Unassembled WGS sequence"/>
</dbReference>
<evidence type="ECO:0000313" key="2">
    <source>
        <dbReference type="Proteomes" id="UP000724874"/>
    </source>
</evidence>
<comment type="caution">
    <text evidence="1">The sequence shown here is derived from an EMBL/GenBank/DDBJ whole genome shotgun (WGS) entry which is preliminary data.</text>
</comment>
<keyword evidence="2" id="KW-1185">Reference proteome</keyword>
<gene>
    <name evidence="1" type="ORF">CPB84DRAFT_1778648</name>
</gene>
<organism evidence="1 2">
    <name type="scientific">Gymnopilus junonius</name>
    <name type="common">Spectacular rustgill mushroom</name>
    <name type="synonym">Gymnopilus spectabilis subsp. junonius</name>
    <dbReference type="NCBI Taxonomy" id="109634"/>
    <lineage>
        <taxon>Eukaryota</taxon>
        <taxon>Fungi</taxon>
        <taxon>Dikarya</taxon>
        <taxon>Basidiomycota</taxon>
        <taxon>Agaricomycotina</taxon>
        <taxon>Agaricomycetes</taxon>
        <taxon>Agaricomycetidae</taxon>
        <taxon>Agaricales</taxon>
        <taxon>Agaricineae</taxon>
        <taxon>Hymenogastraceae</taxon>
        <taxon>Gymnopilus</taxon>
    </lineage>
</organism>
<dbReference type="EMBL" id="JADNYJ010000045">
    <property type="protein sequence ID" value="KAF8900899.1"/>
    <property type="molecule type" value="Genomic_DNA"/>
</dbReference>
<dbReference type="OrthoDB" id="294853at2759"/>
<protein>
    <submittedName>
        <fullName evidence="1">Uncharacterized protein</fullName>
    </submittedName>
</protein>